<evidence type="ECO:0000256" key="1">
    <source>
        <dbReference type="ARBA" id="ARBA00004635"/>
    </source>
</evidence>
<evidence type="ECO:0000256" key="3">
    <source>
        <dbReference type="ARBA" id="ARBA00022729"/>
    </source>
</evidence>
<evidence type="ECO:0000256" key="6">
    <source>
        <dbReference type="ARBA" id="ARBA00023288"/>
    </source>
</evidence>
<dbReference type="STRING" id="35623.Aocu_04830"/>
<feature type="signal peptide" evidence="7">
    <location>
        <begin position="1"/>
        <end position="22"/>
    </location>
</feature>
<evidence type="ECO:0000313" key="9">
    <source>
        <dbReference type="Proteomes" id="UP000032434"/>
    </source>
</evidence>
<keyword evidence="5" id="KW-0564">Palmitate</keyword>
<accession>A0A061AG60</accession>
<dbReference type="PATRIC" id="fig|35623.3.peg.484"/>
<reference evidence="9" key="1">
    <citation type="submission" date="2014-05" db="EMBL/GenBank/DDBJ databases">
        <authorList>
            <person name="Kube M."/>
        </authorList>
    </citation>
    <scope>NUCLEOTIDE SEQUENCE [LARGE SCALE GENOMIC DNA]</scope>
</reference>
<dbReference type="Gene3D" id="3.40.190.10">
    <property type="entry name" value="Periplasmic binding protein-like II"/>
    <property type="match status" value="2"/>
</dbReference>
<dbReference type="SUPFAM" id="SSF53850">
    <property type="entry name" value="Periplasmic binding protein-like II"/>
    <property type="match status" value="1"/>
</dbReference>
<dbReference type="PANTHER" id="PTHR30429">
    <property type="entry name" value="D-METHIONINE-BINDING LIPOPROTEIN METQ"/>
    <property type="match status" value="1"/>
</dbReference>
<dbReference type="OrthoDB" id="9812878at2"/>
<evidence type="ECO:0000256" key="5">
    <source>
        <dbReference type="ARBA" id="ARBA00023139"/>
    </source>
</evidence>
<keyword evidence="4" id="KW-0472">Membrane</keyword>
<dbReference type="PANTHER" id="PTHR30429:SF0">
    <property type="entry name" value="METHIONINE-BINDING LIPOPROTEIN METQ"/>
    <property type="match status" value="1"/>
</dbReference>
<dbReference type="HOGENOM" id="CLU_067080_0_1_14"/>
<comment type="subcellular location">
    <subcellularLocation>
        <location evidence="1">Membrane</location>
        <topology evidence="1">Lipid-anchor</topology>
    </subcellularLocation>
</comment>
<evidence type="ECO:0000256" key="4">
    <source>
        <dbReference type="ARBA" id="ARBA00023136"/>
    </source>
</evidence>
<dbReference type="AlphaFoldDB" id="A0A061AG60"/>
<evidence type="ECO:0000256" key="7">
    <source>
        <dbReference type="SAM" id="SignalP"/>
    </source>
</evidence>
<keyword evidence="6" id="KW-0449">Lipoprotein</keyword>
<name>A0A061AG60_9MOLU</name>
<gene>
    <name evidence="8" type="primary">metQ</name>
    <name evidence="8" type="ORF">Aocu_04830</name>
</gene>
<dbReference type="EMBL" id="LK028559">
    <property type="protein sequence ID" value="CDR30556.1"/>
    <property type="molecule type" value="Genomic_DNA"/>
</dbReference>
<dbReference type="Pfam" id="PF03180">
    <property type="entry name" value="Lipoprotein_9"/>
    <property type="match status" value="1"/>
</dbReference>
<evidence type="ECO:0000313" key="8">
    <source>
        <dbReference type="EMBL" id="CDR30556.1"/>
    </source>
</evidence>
<keyword evidence="3 7" id="KW-0732">Signal</keyword>
<organism evidence="8 9">
    <name type="scientific">Acholeplasma oculi</name>
    <dbReference type="NCBI Taxonomy" id="35623"/>
    <lineage>
        <taxon>Bacteria</taxon>
        <taxon>Bacillati</taxon>
        <taxon>Mycoplasmatota</taxon>
        <taxon>Mollicutes</taxon>
        <taxon>Acholeplasmatales</taxon>
        <taxon>Acholeplasmataceae</taxon>
        <taxon>Acholeplasma</taxon>
    </lineage>
</organism>
<comment type="similarity">
    <text evidence="2">Belongs to the NlpA lipoprotein family.</text>
</comment>
<dbReference type="Proteomes" id="UP000032434">
    <property type="component" value="Chromosome 1"/>
</dbReference>
<keyword evidence="9" id="KW-1185">Reference proteome</keyword>
<dbReference type="GO" id="GO:0016020">
    <property type="term" value="C:membrane"/>
    <property type="evidence" value="ECO:0007669"/>
    <property type="project" value="UniProtKB-SubCell"/>
</dbReference>
<protein>
    <submittedName>
        <fullName evidence="8">Methionine ABC transporter, substrate-binding protein MetQ</fullName>
    </submittedName>
</protein>
<dbReference type="InterPro" id="IPR004872">
    <property type="entry name" value="Lipoprotein_NlpA"/>
</dbReference>
<dbReference type="FunCoup" id="A0A061AG60">
    <property type="interactions" value="43"/>
</dbReference>
<feature type="chain" id="PRO_5001593747" evidence="7">
    <location>
        <begin position="23"/>
        <end position="267"/>
    </location>
</feature>
<dbReference type="PROSITE" id="PS51257">
    <property type="entry name" value="PROKAR_LIPOPROTEIN"/>
    <property type="match status" value="1"/>
</dbReference>
<proteinExistence type="inferred from homology"/>
<dbReference type="RefSeq" id="WP_045749092.1">
    <property type="nucleotide sequence ID" value="NZ_FUZK01000003.1"/>
</dbReference>
<dbReference type="InParanoid" id="A0A061AG60"/>
<evidence type="ECO:0000256" key="2">
    <source>
        <dbReference type="ARBA" id="ARBA00008973"/>
    </source>
</evidence>
<dbReference type="KEGG" id="aoc:Aocu_04830"/>
<sequence>MKKIFLLTIASLIMVLIGCAESKDTLKIGVNFYPMPEIVELIREDLLTEGIEIEAVQMDYNILNTPLHQGEIDGNLIQHQYFMNFFNQANDANLVVATPVYHSLFALYSGVYDTINDIPNGETIYIPEDVVNLPRALLLLESLGLIELAEGKTTNATLTDVQSNPKNLNFVTRSLGTTAQSYHTNDRKLAVMYPSYARTPDNQLMDASDVLAYEELNELTETYAISFVVRQDNLDDPRIVKFIEHLTSEKVRAWIEANYGWAAIPAF</sequence>